<dbReference type="Pfam" id="PF07969">
    <property type="entry name" value="Amidohydro_3"/>
    <property type="match status" value="1"/>
</dbReference>
<dbReference type="EMBL" id="CP078076">
    <property type="protein sequence ID" value="UPL12054.1"/>
    <property type="molecule type" value="Genomic_DNA"/>
</dbReference>
<evidence type="ECO:0000313" key="3">
    <source>
        <dbReference type="Proteomes" id="UP000831467"/>
    </source>
</evidence>
<gene>
    <name evidence="2" type="ORF">KV394_13445</name>
</gene>
<accession>A0ABY4IHH6</accession>
<dbReference type="SUPFAM" id="SSF51556">
    <property type="entry name" value="Metallo-dependent hydrolases"/>
    <property type="match status" value="1"/>
</dbReference>
<keyword evidence="3" id="KW-1185">Reference proteome</keyword>
<dbReference type="PANTHER" id="PTHR22642:SF2">
    <property type="entry name" value="PROTEIN LONG AFTER FAR-RED 3"/>
    <property type="match status" value="1"/>
</dbReference>
<feature type="domain" description="Amidohydrolase 3" evidence="1">
    <location>
        <begin position="53"/>
        <end position="496"/>
    </location>
</feature>
<organism evidence="2 3">
    <name type="scientific">Microbacterium sufflavum</name>
    <dbReference type="NCBI Taxonomy" id="2851649"/>
    <lineage>
        <taxon>Bacteria</taxon>
        <taxon>Bacillati</taxon>
        <taxon>Actinomycetota</taxon>
        <taxon>Actinomycetes</taxon>
        <taxon>Micrococcales</taxon>
        <taxon>Microbacteriaceae</taxon>
        <taxon>Microbacterium</taxon>
    </lineage>
</organism>
<dbReference type="RefSeq" id="WP_247981652.1">
    <property type="nucleotide sequence ID" value="NZ_CP078076.1"/>
</dbReference>
<name>A0ABY4IHH6_9MICO</name>
<dbReference type="InterPro" id="IPR011059">
    <property type="entry name" value="Metal-dep_hydrolase_composite"/>
</dbReference>
<dbReference type="Gene3D" id="3.20.20.140">
    <property type="entry name" value="Metal-dependent hydrolases"/>
    <property type="match status" value="1"/>
</dbReference>
<reference evidence="2 3" key="1">
    <citation type="submission" date="2021-06" db="EMBL/GenBank/DDBJ databases">
        <title>Genome-based taxonomic framework of Microbacterium strains isolated from marine environment, the description of four new species and reclassification of four preexisting species.</title>
        <authorList>
            <person name="Lee S.D."/>
            <person name="Kim S.-M."/>
            <person name="Byeon Y.-S."/>
            <person name="Yang H.L."/>
            <person name="Kim I.S."/>
        </authorList>
    </citation>
    <scope>NUCLEOTIDE SEQUENCE [LARGE SCALE GENOMIC DNA]</scope>
    <source>
        <strain evidence="2 3">SSW1-51</strain>
    </source>
</reference>
<protein>
    <submittedName>
        <fullName evidence="2">Amidohydrolase family protein</fullName>
    </submittedName>
</protein>
<dbReference type="Gene3D" id="3.10.310.70">
    <property type="match status" value="1"/>
</dbReference>
<evidence type="ECO:0000313" key="2">
    <source>
        <dbReference type="EMBL" id="UPL12054.1"/>
    </source>
</evidence>
<sequence>MTARNDTVGTVRAVRLAGPGREFLIDDEPVDLHLDGGVIVDIAPTGALRPRGQVLDADGLWAVPGLWDNHVHTVQWALAAERVPLHDTTSAAEAALRMGEAPTLPDGRRVGTGFRDALWPDRPSLELLDATTGAAPTYLINADVHSVWLNTAALAREGFRADDGVLREEDAFEISRRLNAVDPAHSDEAVLRAGEAAAARGVTGLVDFDMAWNAAAWPRRIRAGFASHRVEFAFYPTDLDRAVTEGLRSGEPHEEPDTPAEARGLIRVGSLKIITDGSLGTRTAACSHAYPDDPGNYGVLTVPGDELVALLTTATGAGITAAVHAIGDRAVTSALDAFMVTGATGSLEHAQLVRHADLARFARLGVIASVQPQHAVDDRDFVEHHWAGQTSLGYPLSSLFAAGAEVRFGSDAPVAPLDPWQALSAAVWRTDDERESWHPEERLTVDQALSASVRSTLRPGEIADIALTSADPRTADAAALRAMPVAATLLAGRVTHVG</sequence>
<dbReference type="Proteomes" id="UP000831467">
    <property type="component" value="Chromosome"/>
</dbReference>
<dbReference type="InterPro" id="IPR013108">
    <property type="entry name" value="Amidohydro_3"/>
</dbReference>
<dbReference type="Gene3D" id="2.30.40.10">
    <property type="entry name" value="Urease, subunit C, domain 1"/>
    <property type="match status" value="1"/>
</dbReference>
<dbReference type="SUPFAM" id="SSF51338">
    <property type="entry name" value="Composite domain of metallo-dependent hydrolases"/>
    <property type="match status" value="1"/>
</dbReference>
<proteinExistence type="predicted"/>
<dbReference type="InterPro" id="IPR032466">
    <property type="entry name" value="Metal_Hydrolase"/>
</dbReference>
<evidence type="ECO:0000259" key="1">
    <source>
        <dbReference type="Pfam" id="PF07969"/>
    </source>
</evidence>
<dbReference type="PANTHER" id="PTHR22642">
    <property type="entry name" value="IMIDAZOLONEPROPIONASE"/>
    <property type="match status" value="1"/>
</dbReference>